<dbReference type="OMA" id="SYETNNQ"/>
<name>A0A8S1V6C6_PAROT</name>
<dbReference type="PANTHER" id="PTHR24113:SF12">
    <property type="entry name" value="RAN GTPASE-ACTIVATING PROTEIN 1"/>
    <property type="match status" value="1"/>
</dbReference>
<dbReference type="GO" id="GO:0005634">
    <property type="term" value="C:nucleus"/>
    <property type="evidence" value="ECO:0007669"/>
    <property type="project" value="TreeGrafter"/>
</dbReference>
<organism evidence="5 6">
    <name type="scientific">Paramecium octaurelia</name>
    <dbReference type="NCBI Taxonomy" id="43137"/>
    <lineage>
        <taxon>Eukaryota</taxon>
        <taxon>Sar</taxon>
        <taxon>Alveolata</taxon>
        <taxon>Ciliophora</taxon>
        <taxon>Intramacronucleata</taxon>
        <taxon>Oligohymenophorea</taxon>
        <taxon>Peniculida</taxon>
        <taxon>Parameciidae</taxon>
        <taxon>Paramecium</taxon>
    </lineage>
</organism>
<reference evidence="5" key="1">
    <citation type="submission" date="2021-01" db="EMBL/GenBank/DDBJ databases">
        <authorList>
            <consortium name="Genoscope - CEA"/>
            <person name="William W."/>
        </authorList>
    </citation>
    <scope>NUCLEOTIDE SEQUENCE</scope>
</reference>
<protein>
    <recommendedName>
        <fullName evidence="7">Leucine Rich Repeat family protein</fullName>
    </recommendedName>
</protein>
<keyword evidence="6" id="KW-1185">Reference proteome</keyword>
<evidence type="ECO:0000256" key="3">
    <source>
        <dbReference type="SAM" id="Coils"/>
    </source>
</evidence>
<evidence type="ECO:0000313" key="5">
    <source>
        <dbReference type="EMBL" id="CAD8172421.1"/>
    </source>
</evidence>
<feature type="coiled-coil region" evidence="3">
    <location>
        <begin position="562"/>
        <end position="614"/>
    </location>
</feature>
<feature type="region of interest" description="Disordered" evidence="4">
    <location>
        <begin position="1"/>
        <end position="20"/>
    </location>
</feature>
<dbReference type="AlphaFoldDB" id="A0A8S1V6C6"/>
<keyword evidence="2" id="KW-0677">Repeat</keyword>
<evidence type="ECO:0000256" key="1">
    <source>
        <dbReference type="ARBA" id="ARBA00022614"/>
    </source>
</evidence>
<evidence type="ECO:0008006" key="7">
    <source>
        <dbReference type="Google" id="ProtNLM"/>
    </source>
</evidence>
<dbReference type="EMBL" id="CAJJDP010000059">
    <property type="protein sequence ID" value="CAD8172421.1"/>
    <property type="molecule type" value="Genomic_DNA"/>
</dbReference>
<gene>
    <name evidence="5" type="ORF">POCTA_138.1.T0600105</name>
</gene>
<dbReference type="InterPro" id="IPR027038">
    <property type="entry name" value="RanGap"/>
</dbReference>
<dbReference type="SMART" id="SM00368">
    <property type="entry name" value="LRR_RI"/>
    <property type="match status" value="3"/>
</dbReference>
<proteinExistence type="predicted"/>
<dbReference type="Proteomes" id="UP000683925">
    <property type="component" value="Unassembled WGS sequence"/>
</dbReference>
<evidence type="ECO:0000313" key="6">
    <source>
        <dbReference type="Proteomes" id="UP000683925"/>
    </source>
</evidence>
<evidence type="ECO:0000256" key="2">
    <source>
        <dbReference type="ARBA" id="ARBA00022737"/>
    </source>
</evidence>
<dbReference type="GO" id="GO:0005829">
    <property type="term" value="C:cytosol"/>
    <property type="evidence" value="ECO:0007669"/>
    <property type="project" value="TreeGrafter"/>
</dbReference>
<dbReference type="GO" id="GO:0006913">
    <property type="term" value="P:nucleocytoplasmic transport"/>
    <property type="evidence" value="ECO:0007669"/>
    <property type="project" value="TreeGrafter"/>
</dbReference>
<dbReference type="OrthoDB" id="291889at2759"/>
<dbReference type="PANTHER" id="PTHR24113">
    <property type="entry name" value="RAN GTPASE-ACTIVATING PROTEIN 1"/>
    <property type="match status" value="1"/>
</dbReference>
<dbReference type="GO" id="GO:0031267">
    <property type="term" value="F:small GTPase binding"/>
    <property type="evidence" value="ECO:0007669"/>
    <property type="project" value="TreeGrafter"/>
</dbReference>
<keyword evidence="1" id="KW-0433">Leucine-rich repeat</keyword>
<evidence type="ECO:0000256" key="4">
    <source>
        <dbReference type="SAM" id="MobiDB-lite"/>
    </source>
</evidence>
<sequence>MRSVRSANSKRPLSTIPKTQSQVLEIPMPPSARKIVPSMHNLLETLYTKKCEELRIHLQPDQMGRFQEKVLSQYSGHTIDLSELSLPANCTPLINKVVKNVPFVVLSQNPLYDGVRNLQLPMVSLTLCNCGIGPRGFAVLFQTLSINQTLYHLNIGNPFSNERNRLGLALNQLAEALKKNRILAILDISGCGIYDLRKLNSAFAENRNLLHINVSDNELKDTLILPSYLERLEAQNNMFGQQVVQICEQLRQGSDSVHAREINLKRNKLTINQLFAILEQIERNTHLNKLILDENTFISENNICICNYLVYNNHLEYLSLRNCSLTQNFIEQLASGLCRNGSLKTLDISKNIIGDQGVLALVQGFQGSCNLKSIIMKRCGMTDLSGLELFKIFLKSNIQEFDFSNNLMGDQTAMYAIQLIKKNKDIIKMNFKKNLNSYETNNQIEKLLLENIQDRKRNVIPHLRHKVQGMTNYREQQDYVDKRKEQLFVKKVQAEKDFKFAQSQVVLCQQGAKERTQTVEERMIKLREEAQQLTIQQLNLDKFLWNQIAVIEDEQKVYTDQLKNENALVVNLNKQIQDSQSKQKSIVQFYKQQMENLKLQEGIQKRKLDQQQQEYNSILSQLEFCKKITENNYKKMITLIHYLFLHPIGSHQFK</sequence>
<accession>A0A8S1V6C6</accession>
<dbReference type="GO" id="GO:0005096">
    <property type="term" value="F:GTPase activator activity"/>
    <property type="evidence" value="ECO:0007669"/>
    <property type="project" value="InterPro"/>
</dbReference>
<dbReference type="GO" id="GO:0048471">
    <property type="term" value="C:perinuclear region of cytoplasm"/>
    <property type="evidence" value="ECO:0007669"/>
    <property type="project" value="TreeGrafter"/>
</dbReference>
<keyword evidence="3" id="KW-0175">Coiled coil</keyword>
<comment type="caution">
    <text evidence="5">The sequence shown here is derived from an EMBL/GenBank/DDBJ whole genome shotgun (WGS) entry which is preliminary data.</text>
</comment>
<feature type="coiled-coil region" evidence="3">
    <location>
        <begin position="509"/>
        <end position="536"/>
    </location>
</feature>